<protein>
    <recommendedName>
        <fullName evidence="4">Lipoprotein</fullName>
    </recommendedName>
</protein>
<evidence type="ECO:0008006" key="4">
    <source>
        <dbReference type="Google" id="ProtNLM"/>
    </source>
</evidence>
<proteinExistence type="predicted"/>
<accession>A0ABW5RJV1</accession>
<name>A0ABW5RJV1_9MICO</name>
<feature type="signal peptide" evidence="1">
    <location>
        <begin position="1"/>
        <end position="28"/>
    </location>
</feature>
<sequence length="196" mass="21360">MKRIDRSAASAVVLSAALILGLAGCAFNDSDRQGPSEPFPTSSAVELRERSVEIQQQVRDLIPPESIDQKTSDLPKIGEKPRLLNSCNSVIEEFDNEAAPGSTYYSGLFVVIVSPSSSISQLEQQIASSISANSDWEQLTYTHENAPEKQTWATPDGFLVDIYVDVLADKGRTELVVRVTSPCFVPEPPYKAGDEI</sequence>
<dbReference type="Proteomes" id="UP001597453">
    <property type="component" value="Unassembled WGS sequence"/>
</dbReference>
<organism evidence="2 3">
    <name type="scientific">Gulosibacter bifidus</name>
    <dbReference type="NCBI Taxonomy" id="272239"/>
    <lineage>
        <taxon>Bacteria</taxon>
        <taxon>Bacillati</taxon>
        <taxon>Actinomycetota</taxon>
        <taxon>Actinomycetes</taxon>
        <taxon>Micrococcales</taxon>
        <taxon>Microbacteriaceae</taxon>
        <taxon>Gulosibacter</taxon>
    </lineage>
</organism>
<comment type="caution">
    <text evidence="2">The sequence shown here is derived from an EMBL/GenBank/DDBJ whole genome shotgun (WGS) entry which is preliminary data.</text>
</comment>
<dbReference type="PROSITE" id="PS51257">
    <property type="entry name" value="PROKAR_LIPOPROTEIN"/>
    <property type="match status" value="1"/>
</dbReference>
<evidence type="ECO:0000313" key="2">
    <source>
        <dbReference type="EMBL" id="MFD2675188.1"/>
    </source>
</evidence>
<gene>
    <name evidence="2" type="ORF">ACFSUQ_07765</name>
</gene>
<evidence type="ECO:0000256" key="1">
    <source>
        <dbReference type="SAM" id="SignalP"/>
    </source>
</evidence>
<keyword evidence="1" id="KW-0732">Signal</keyword>
<dbReference type="RefSeq" id="WP_159421490.1">
    <property type="nucleotide sequence ID" value="NZ_JBHUNF010000004.1"/>
</dbReference>
<feature type="chain" id="PRO_5046519678" description="Lipoprotein" evidence="1">
    <location>
        <begin position="29"/>
        <end position="196"/>
    </location>
</feature>
<dbReference type="EMBL" id="JBHUNF010000004">
    <property type="protein sequence ID" value="MFD2675188.1"/>
    <property type="molecule type" value="Genomic_DNA"/>
</dbReference>
<evidence type="ECO:0000313" key="3">
    <source>
        <dbReference type="Proteomes" id="UP001597453"/>
    </source>
</evidence>
<keyword evidence="3" id="KW-1185">Reference proteome</keyword>
<reference evidence="3" key="1">
    <citation type="journal article" date="2019" name="Int. J. Syst. Evol. Microbiol.">
        <title>The Global Catalogue of Microorganisms (GCM) 10K type strain sequencing project: providing services to taxonomists for standard genome sequencing and annotation.</title>
        <authorList>
            <consortium name="The Broad Institute Genomics Platform"/>
            <consortium name="The Broad Institute Genome Sequencing Center for Infectious Disease"/>
            <person name="Wu L."/>
            <person name="Ma J."/>
        </authorList>
    </citation>
    <scope>NUCLEOTIDE SEQUENCE [LARGE SCALE GENOMIC DNA]</scope>
    <source>
        <strain evidence="3">TISTR 1511</strain>
    </source>
</reference>